<dbReference type="OrthoDB" id="359414at2"/>
<reference evidence="3" key="1">
    <citation type="submission" date="2016-10" db="EMBL/GenBank/DDBJ databases">
        <authorList>
            <person name="Varghese N."/>
            <person name="Submissions S."/>
        </authorList>
    </citation>
    <scope>NUCLEOTIDE SEQUENCE [LARGE SCALE GENOMIC DNA]</scope>
    <source>
        <strain evidence="3">DSM 21857</strain>
    </source>
</reference>
<evidence type="ECO:0000313" key="3">
    <source>
        <dbReference type="Proteomes" id="UP000242763"/>
    </source>
</evidence>
<proteinExistence type="predicted"/>
<evidence type="ECO:0000259" key="1">
    <source>
        <dbReference type="PROSITE" id="PS51186"/>
    </source>
</evidence>
<dbReference type="RefSeq" id="WP_091521150.1">
    <property type="nucleotide sequence ID" value="NZ_FORF01000009.1"/>
</dbReference>
<feature type="domain" description="N-acetyltransferase" evidence="1">
    <location>
        <begin position="2"/>
        <end position="162"/>
    </location>
</feature>
<evidence type="ECO:0000313" key="2">
    <source>
        <dbReference type="EMBL" id="SFI97106.1"/>
    </source>
</evidence>
<dbReference type="STRING" id="1121003.SAMN03080618_01772"/>
<dbReference type="AlphaFoldDB" id="A0A1I3MKA9"/>
<keyword evidence="2" id="KW-0808">Transferase</keyword>
<dbReference type="Pfam" id="PF00583">
    <property type="entry name" value="Acetyltransf_1"/>
    <property type="match status" value="1"/>
</dbReference>
<organism evidence="2 3">
    <name type="scientific">Aquamicrobium aerolatum DSM 21857</name>
    <dbReference type="NCBI Taxonomy" id="1121003"/>
    <lineage>
        <taxon>Bacteria</taxon>
        <taxon>Pseudomonadati</taxon>
        <taxon>Pseudomonadota</taxon>
        <taxon>Alphaproteobacteria</taxon>
        <taxon>Hyphomicrobiales</taxon>
        <taxon>Phyllobacteriaceae</taxon>
        <taxon>Aerobium</taxon>
    </lineage>
</organism>
<accession>A0A1I3MKA9</accession>
<keyword evidence="3" id="KW-1185">Reference proteome</keyword>
<sequence length="162" mass="17583">MLQWRAMGEGDVAGVQLVSDAVHPELPEREAVVAARLRLYPAGCHVLAGEDGAIGGYVMSHPIRPFEPPVLDRMPDEIPSDATQYYIHDIALHPRLRGGGHARPIIEHLLAEATAFDSMALISVYGTAPFWSKFGFAPSERDMSEALCAYGPGAVFMVRTPS</sequence>
<dbReference type="CDD" id="cd04301">
    <property type="entry name" value="NAT_SF"/>
    <property type="match status" value="1"/>
</dbReference>
<gene>
    <name evidence="2" type="ORF">SAMN03080618_01772</name>
</gene>
<dbReference type="InterPro" id="IPR016181">
    <property type="entry name" value="Acyl_CoA_acyltransferase"/>
</dbReference>
<name>A0A1I3MKA9_9HYPH</name>
<dbReference type="Gene3D" id="3.40.630.30">
    <property type="match status" value="1"/>
</dbReference>
<dbReference type="SUPFAM" id="SSF55729">
    <property type="entry name" value="Acyl-CoA N-acyltransferases (Nat)"/>
    <property type="match status" value="1"/>
</dbReference>
<dbReference type="PROSITE" id="PS51186">
    <property type="entry name" value="GNAT"/>
    <property type="match status" value="1"/>
</dbReference>
<dbReference type="EMBL" id="FORF01000009">
    <property type="protein sequence ID" value="SFI97106.1"/>
    <property type="molecule type" value="Genomic_DNA"/>
</dbReference>
<dbReference type="GO" id="GO:0016747">
    <property type="term" value="F:acyltransferase activity, transferring groups other than amino-acyl groups"/>
    <property type="evidence" value="ECO:0007669"/>
    <property type="project" value="InterPro"/>
</dbReference>
<protein>
    <submittedName>
        <fullName evidence="2">Predicted N-acetyltransferase YhbS</fullName>
    </submittedName>
</protein>
<dbReference type="InterPro" id="IPR000182">
    <property type="entry name" value="GNAT_dom"/>
</dbReference>
<dbReference type="Proteomes" id="UP000242763">
    <property type="component" value="Unassembled WGS sequence"/>
</dbReference>